<keyword evidence="2" id="KW-0805">Transcription regulation</keyword>
<evidence type="ECO:0000313" key="6">
    <source>
        <dbReference type="EMBL" id="KAK4285419.1"/>
    </source>
</evidence>
<sequence length="138" mass="15976">MVIAEQESDNKGPSLTDRLDKALNFYAALFDCLEANVSKAKAVERIMLEKMLLGKEMMKIIGCDGVDRKERHGKFLKTWRPLLELAGFVRIPMDYDRMLQATRPLQSYGNGYKLLDFNQCLFTCWNDLPLFSISAWRF</sequence>
<dbReference type="Pfam" id="PF03514">
    <property type="entry name" value="GRAS"/>
    <property type="match status" value="1"/>
</dbReference>
<dbReference type="PANTHER" id="PTHR31636">
    <property type="entry name" value="OSJNBA0084A10.13 PROTEIN-RELATED"/>
    <property type="match status" value="1"/>
</dbReference>
<proteinExistence type="inferred from homology"/>
<dbReference type="InterPro" id="IPR005202">
    <property type="entry name" value="TF_GRAS"/>
</dbReference>
<dbReference type="EMBL" id="JAWXYG010000001">
    <property type="protein sequence ID" value="KAK4285419.1"/>
    <property type="molecule type" value="Genomic_DNA"/>
</dbReference>
<feature type="region of interest" description="SAW" evidence="5">
    <location>
        <begin position="62"/>
        <end position="137"/>
    </location>
</feature>
<evidence type="ECO:0000256" key="4">
    <source>
        <dbReference type="ARBA" id="ARBA00023242"/>
    </source>
</evidence>
<evidence type="ECO:0000256" key="5">
    <source>
        <dbReference type="PROSITE-ProRule" id="PRU01191"/>
    </source>
</evidence>
<evidence type="ECO:0000256" key="2">
    <source>
        <dbReference type="ARBA" id="ARBA00023015"/>
    </source>
</evidence>
<evidence type="ECO:0000256" key="3">
    <source>
        <dbReference type="ARBA" id="ARBA00023163"/>
    </source>
</evidence>
<organism evidence="6 7">
    <name type="scientific">Acacia crassicarpa</name>
    <name type="common">northern wattle</name>
    <dbReference type="NCBI Taxonomy" id="499986"/>
    <lineage>
        <taxon>Eukaryota</taxon>
        <taxon>Viridiplantae</taxon>
        <taxon>Streptophyta</taxon>
        <taxon>Embryophyta</taxon>
        <taxon>Tracheophyta</taxon>
        <taxon>Spermatophyta</taxon>
        <taxon>Magnoliopsida</taxon>
        <taxon>eudicotyledons</taxon>
        <taxon>Gunneridae</taxon>
        <taxon>Pentapetalae</taxon>
        <taxon>rosids</taxon>
        <taxon>fabids</taxon>
        <taxon>Fabales</taxon>
        <taxon>Fabaceae</taxon>
        <taxon>Caesalpinioideae</taxon>
        <taxon>mimosoid clade</taxon>
        <taxon>Acacieae</taxon>
        <taxon>Acacia</taxon>
    </lineage>
</organism>
<keyword evidence="4" id="KW-0539">Nucleus</keyword>
<dbReference type="GO" id="GO:0005634">
    <property type="term" value="C:nucleus"/>
    <property type="evidence" value="ECO:0007669"/>
    <property type="project" value="UniProtKB-SubCell"/>
</dbReference>
<reference evidence="6" key="1">
    <citation type="submission" date="2023-10" db="EMBL/GenBank/DDBJ databases">
        <title>Chromosome-level genome of the transformable northern wattle, Acacia crassicarpa.</title>
        <authorList>
            <person name="Massaro I."/>
            <person name="Sinha N.R."/>
            <person name="Poethig S."/>
            <person name="Leichty A.R."/>
        </authorList>
    </citation>
    <scope>NUCLEOTIDE SEQUENCE</scope>
    <source>
        <strain evidence="6">Acra3RX</strain>
        <tissue evidence="6">Leaf</tissue>
    </source>
</reference>
<protein>
    <submittedName>
        <fullName evidence="6">Uncharacterized protein</fullName>
    </submittedName>
</protein>
<comment type="subcellular location">
    <subcellularLocation>
        <location evidence="1">Nucleus</location>
    </subcellularLocation>
</comment>
<dbReference type="AlphaFoldDB" id="A0AAE1NA53"/>
<name>A0AAE1NA53_9FABA</name>
<evidence type="ECO:0000256" key="1">
    <source>
        <dbReference type="ARBA" id="ARBA00004123"/>
    </source>
</evidence>
<keyword evidence="7" id="KW-1185">Reference proteome</keyword>
<comment type="caution">
    <text evidence="6">The sequence shown here is derived from an EMBL/GenBank/DDBJ whole genome shotgun (WGS) entry which is preliminary data.</text>
</comment>
<dbReference type="Proteomes" id="UP001293593">
    <property type="component" value="Unassembled WGS sequence"/>
</dbReference>
<comment type="similarity">
    <text evidence="5">Belongs to the GRAS family.</text>
</comment>
<accession>A0AAE1NA53</accession>
<gene>
    <name evidence="6" type="ORF">QN277_002119</name>
</gene>
<evidence type="ECO:0000313" key="7">
    <source>
        <dbReference type="Proteomes" id="UP001293593"/>
    </source>
</evidence>
<comment type="caution">
    <text evidence="5">Lacks conserved residue(s) required for the propagation of feature annotation.</text>
</comment>
<keyword evidence="3" id="KW-0804">Transcription</keyword>
<dbReference type="PROSITE" id="PS50985">
    <property type="entry name" value="GRAS"/>
    <property type="match status" value="1"/>
</dbReference>